<evidence type="ECO:0000313" key="5">
    <source>
        <dbReference type="Proteomes" id="UP001165561"/>
    </source>
</evidence>
<dbReference type="PROSITE" id="PS51841">
    <property type="entry name" value="LTD"/>
    <property type="match status" value="1"/>
</dbReference>
<evidence type="ECO:0000256" key="1">
    <source>
        <dbReference type="SAM" id="MobiDB-lite"/>
    </source>
</evidence>
<feature type="chain" id="PRO_5045761241" evidence="2">
    <location>
        <begin position="37"/>
        <end position="425"/>
    </location>
</feature>
<evidence type="ECO:0000313" key="4">
    <source>
        <dbReference type="EMBL" id="MDD9205634.1"/>
    </source>
</evidence>
<evidence type="ECO:0000256" key="2">
    <source>
        <dbReference type="SAM" id="SignalP"/>
    </source>
</evidence>
<proteinExistence type="predicted"/>
<accession>A0ABT5TUI3</accession>
<feature type="compositionally biased region" description="Polar residues" evidence="1">
    <location>
        <begin position="184"/>
        <end position="194"/>
    </location>
</feature>
<dbReference type="InterPro" id="IPR036415">
    <property type="entry name" value="Lamin_tail_dom_sf"/>
</dbReference>
<feature type="domain" description="LTD" evidence="3">
    <location>
        <begin position="30"/>
        <end position="171"/>
    </location>
</feature>
<dbReference type="InterPro" id="IPR006311">
    <property type="entry name" value="TAT_signal"/>
</dbReference>
<sequence length="425" mass="42589">MNHHPPIAQGRRGGLAAIAAGAVVLAPVLSAAPALAAPDGSDVVINEVYARGGSANQPYTTKFVELYNPTDEAISLTGLSVQYRSSSGTGATTSTVELSGSIEPGGYYLVGGGSNGDTGEALPEPDAASASLNLSGSSGTVALVDSTDAVELPTGDVAGAEVLVDLVGYGTSNTYEGSAPAETTGGNPDPQSLVRTDGVDTDDNAADFSTTETPTPQNSGGETGDPGDPGDPGEEPGEPLDVTIAEIQGTGETTPLDGELVTTHGVVTAVYPTGGLSGLYLQTPGTGGDVDEASHGIFVYSSDMAQDVAVGDHVEVTGTAGEYNGLTQLSQVDWTVMTEDASVLPVEVVYPTTDAAREALEGMLVAPQGDYTVTDTYPANRYGTVGLAAGDEPLVQPSEIANPVTDPAAFAAVAAGNAARGVILD</sequence>
<dbReference type="EMBL" id="JARACI010000586">
    <property type="protein sequence ID" value="MDD9205634.1"/>
    <property type="molecule type" value="Genomic_DNA"/>
</dbReference>
<dbReference type="PROSITE" id="PS51318">
    <property type="entry name" value="TAT"/>
    <property type="match status" value="1"/>
</dbReference>
<feature type="non-terminal residue" evidence="4">
    <location>
        <position position="425"/>
    </location>
</feature>
<dbReference type="PANTHER" id="PTHR42834:SF1">
    <property type="entry name" value="ENDONUCLEASE_EXONUCLEASE_PHOSPHATASE FAMILY PROTEIN (AFU_ORTHOLOGUE AFUA_3G09210)"/>
    <property type="match status" value="1"/>
</dbReference>
<dbReference type="InterPro" id="IPR001322">
    <property type="entry name" value="Lamin_tail_dom"/>
</dbReference>
<reference evidence="4" key="1">
    <citation type="submission" date="2023-02" db="EMBL/GenBank/DDBJ databases">
        <title>Georgenia sp.10Sc9-8, isolated from a soil sample collected from the Taklamakan desert.</title>
        <authorList>
            <person name="Liu S."/>
        </authorList>
    </citation>
    <scope>NUCLEOTIDE SEQUENCE</scope>
    <source>
        <strain evidence="4">10Sc9-8</strain>
    </source>
</reference>
<comment type="caution">
    <text evidence="4">The sequence shown here is derived from an EMBL/GenBank/DDBJ whole genome shotgun (WGS) entry which is preliminary data.</text>
</comment>
<dbReference type="PANTHER" id="PTHR42834">
    <property type="entry name" value="ENDONUCLEASE/EXONUCLEASE/PHOSPHATASE FAMILY PROTEIN (AFU_ORTHOLOGUE AFUA_3G09210)"/>
    <property type="match status" value="1"/>
</dbReference>
<name>A0ABT5TUI3_9MICO</name>
<dbReference type="SUPFAM" id="SSF74853">
    <property type="entry name" value="Lamin A/C globular tail domain"/>
    <property type="match status" value="1"/>
</dbReference>
<gene>
    <name evidence="4" type="ORF">PU560_04015</name>
</gene>
<organism evidence="4 5">
    <name type="scientific">Georgenia halotolerans</name>
    <dbReference type="NCBI Taxonomy" id="3028317"/>
    <lineage>
        <taxon>Bacteria</taxon>
        <taxon>Bacillati</taxon>
        <taxon>Actinomycetota</taxon>
        <taxon>Actinomycetes</taxon>
        <taxon>Micrococcales</taxon>
        <taxon>Bogoriellaceae</taxon>
        <taxon>Georgenia</taxon>
    </lineage>
</organism>
<feature type="compositionally biased region" description="Polar residues" evidence="1">
    <location>
        <begin position="207"/>
        <end position="219"/>
    </location>
</feature>
<dbReference type="Pfam" id="PF00932">
    <property type="entry name" value="LTD"/>
    <property type="match status" value="1"/>
</dbReference>
<keyword evidence="2" id="KW-0732">Signal</keyword>
<feature type="region of interest" description="Disordered" evidence="1">
    <location>
        <begin position="174"/>
        <end position="239"/>
    </location>
</feature>
<protein>
    <submittedName>
        <fullName evidence="4">Lamin tail domain-containing protein</fullName>
    </submittedName>
</protein>
<feature type="region of interest" description="Disordered" evidence="1">
    <location>
        <begin position="111"/>
        <end position="133"/>
    </location>
</feature>
<keyword evidence="5" id="KW-1185">Reference proteome</keyword>
<dbReference type="CDD" id="cd04486">
    <property type="entry name" value="YhcR_OBF_like"/>
    <property type="match status" value="1"/>
</dbReference>
<dbReference type="Proteomes" id="UP001165561">
    <property type="component" value="Unassembled WGS sequence"/>
</dbReference>
<feature type="signal peptide" evidence="2">
    <location>
        <begin position="1"/>
        <end position="36"/>
    </location>
</feature>
<evidence type="ECO:0000259" key="3">
    <source>
        <dbReference type="PROSITE" id="PS51841"/>
    </source>
</evidence>